<dbReference type="Proteomes" id="UP000590740">
    <property type="component" value="Unassembled WGS sequence"/>
</dbReference>
<dbReference type="PANTHER" id="PTHR38731:SF1">
    <property type="entry name" value="FECR PROTEIN DOMAIN-CONTAINING PROTEIN"/>
    <property type="match status" value="1"/>
</dbReference>
<comment type="caution">
    <text evidence="3">The sequence shown here is derived from an EMBL/GenBank/DDBJ whole genome shotgun (WGS) entry which is preliminary data.</text>
</comment>
<keyword evidence="1" id="KW-0732">Signal</keyword>
<proteinExistence type="predicted"/>
<dbReference type="RefSeq" id="WP_184337764.1">
    <property type="nucleotide sequence ID" value="NZ_JACHIG010000001.1"/>
</dbReference>
<protein>
    <recommendedName>
        <fullName evidence="2">FecR protein domain-containing protein</fullName>
    </recommendedName>
</protein>
<reference evidence="3 4" key="1">
    <citation type="submission" date="2020-08" db="EMBL/GenBank/DDBJ databases">
        <title>Genomic Encyclopedia of Type Strains, Phase IV (KMG-IV): sequencing the most valuable type-strain genomes for metagenomic binning, comparative biology and taxonomic classification.</title>
        <authorList>
            <person name="Goeker M."/>
        </authorList>
    </citation>
    <scope>NUCLEOTIDE SEQUENCE [LARGE SCALE GENOMIC DNA]</scope>
    <source>
        <strain evidence="3 4">DSM 12252</strain>
    </source>
</reference>
<sequence length="321" mass="32544">MKYLIVIVFLALGGMGVAMAAGEAASTGTVSVAVGKVTLLPMGGAAETPLKVGDAVPVGSTVKTGAASRAVIKTTKQSAVRIAENSQAVFMDLVDSDTAPKVLVDLKSGSLGALIQPQAQSTMDFKVKTPSGIAAARGTMFAVAVEDGKGFVKVEHGKVDVTPANVKKQQPQMGKVNAVTGSATETPAGQAAHPLKEGDIIAVGSTLKTGADSSATITMTTTSAIRLGANAEAVVAEIVESKEEPRVLLDLKNGTIGALVKPETSGKMDFKIKTPSGTAVAKGAFYSVSVENGKGYVQTKDGEVVIVPLDAASTPPAPKKQ</sequence>
<evidence type="ECO:0000256" key="1">
    <source>
        <dbReference type="SAM" id="SignalP"/>
    </source>
</evidence>
<evidence type="ECO:0000313" key="3">
    <source>
        <dbReference type="EMBL" id="MBB5030810.1"/>
    </source>
</evidence>
<feature type="chain" id="PRO_5030978413" description="FecR protein domain-containing protein" evidence="1">
    <location>
        <begin position="21"/>
        <end position="321"/>
    </location>
</feature>
<feature type="domain" description="FecR protein" evidence="2">
    <location>
        <begin position="206"/>
        <end position="304"/>
    </location>
</feature>
<name>A0A7W7Y7T5_9BACT</name>
<dbReference type="Pfam" id="PF04773">
    <property type="entry name" value="FecR"/>
    <property type="match status" value="2"/>
</dbReference>
<accession>A0A7W7Y7T5</accession>
<organism evidence="3 4">
    <name type="scientific">Prosthecobacter vanneervenii</name>
    <dbReference type="NCBI Taxonomy" id="48466"/>
    <lineage>
        <taxon>Bacteria</taxon>
        <taxon>Pseudomonadati</taxon>
        <taxon>Verrucomicrobiota</taxon>
        <taxon>Verrucomicrobiia</taxon>
        <taxon>Verrucomicrobiales</taxon>
        <taxon>Verrucomicrobiaceae</taxon>
        <taxon>Prosthecobacter</taxon>
    </lineage>
</organism>
<dbReference type="EMBL" id="JACHIG010000001">
    <property type="protein sequence ID" value="MBB5030810.1"/>
    <property type="molecule type" value="Genomic_DNA"/>
</dbReference>
<feature type="domain" description="FecR protein" evidence="2">
    <location>
        <begin position="61"/>
        <end position="159"/>
    </location>
</feature>
<dbReference type="PANTHER" id="PTHR38731">
    <property type="entry name" value="LIPL45-RELATED LIPOPROTEIN-RELATED"/>
    <property type="match status" value="1"/>
</dbReference>
<dbReference type="Gene3D" id="2.60.120.1440">
    <property type="match status" value="1"/>
</dbReference>
<evidence type="ECO:0000313" key="4">
    <source>
        <dbReference type="Proteomes" id="UP000590740"/>
    </source>
</evidence>
<keyword evidence="4" id="KW-1185">Reference proteome</keyword>
<evidence type="ECO:0000259" key="2">
    <source>
        <dbReference type="Pfam" id="PF04773"/>
    </source>
</evidence>
<gene>
    <name evidence="3" type="ORF">HNQ65_000364</name>
</gene>
<dbReference type="AlphaFoldDB" id="A0A7W7Y7T5"/>
<dbReference type="InterPro" id="IPR006860">
    <property type="entry name" value="FecR"/>
</dbReference>
<feature type="signal peptide" evidence="1">
    <location>
        <begin position="1"/>
        <end position="20"/>
    </location>
</feature>